<organism evidence="3 4">
    <name type="scientific">Oncorhynchus mykiss</name>
    <name type="common">Rainbow trout</name>
    <name type="synonym">Salmo gairdneri</name>
    <dbReference type="NCBI Taxonomy" id="8022"/>
    <lineage>
        <taxon>Eukaryota</taxon>
        <taxon>Metazoa</taxon>
        <taxon>Chordata</taxon>
        <taxon>Craniata</taxon>
        <taxon>Vertebrata</taxon>
        <taxon>Euteleostomi</taxon>
        <taxon>Actinopterygii</taxon>
        <taxon>Neopterygii</taxon>
        <taxon>Teleostei</taxon>
        <taxon>Protacanthopterygii</taxon>
        <taxon>Salmoniformes</taxon>
        <taxon>Salmonidae</taxon>
        <taxon>Salmoninae</taxon>
        <taxon>Oncorhynchus</taxon>
    </lineage>
</organism>
<dbReference type="GO" id="GO:0032588">
    <property type="term" value="C:trans-Golgi network membrane"/>
    <property type="evidence" value="ECO:0007669"/>
    <property type="project" value="InterPro"/>
</dbReference>
<feature type="compositionally biased region" description="Acidic residues" evidence="1">
    <location>
        <begin position="386"/>
        <end position="397"/>
    </location>
</feature>
<dbReference type="Proteomes" id="UP000193380">
    <property type="component" value="Unassembled WGS sequence"/>
</dbReference>
<dbReference type="GO" id="GO:0030276">
    <property type="term" value="F:clathrin binding"/>
    <property type="evidence" value="ECO:0007669"/>
    <property type="project" value="InterPro"/>
</dbReference>
<dbReference type="GO" id="GO:0030121">
    <property type="term" value="C:AP-1 adaptor complex"/>
    <property type="evidence" value="ECO:0007669"/>
    <property type="project" value="TreeGrafter"/>
</dbReference>
<feature type="region of interest" description="Disordered" evidence="1">
    <location>
        <begin position="434"/>
        <end position="544"/>
    </location>
</feature>
<dbReference type="EMBL" id="FR910377">
    <property type="protein sequence ID" value="CDQ90298.1"/>
    <property type="molecule type" value="Genomic_DNA"/>
</dbReference>
<name>A0A060YEC8_ONCMY</name>
<feature type="compositionally biased region" description="Polar residues" evidence="1">
    <location>
        <begin position="241"/>
        <end position="251"/>
    </location>
</feature>
<feature type="region of interest" description="Disordered" evidence="1">
    <location>
        <begin position="241"/>
        <end position="411"/>
    </location>
</feature>
<dbReference type="InterPro" id="IPR029205">
    <property type="entry name" value="Clathrin-bd"/>
</dbReference>
<proteinExistence type="predicted"/>
<dbReference type="InterPro" id="IPR046359">
    <property type="entry name" value="Aftin-like"/>
</dbReference>
<dbReference type="PANTHER" id="PTHR16156">
    <property type="entry name" value="AFTIPHILIN A-RELATED"/>
    <property type="match status" value="1"/>
</dbReference>
<feature type="compositionally biased region" description="Low complexity" evidence="1">
    <location>
        <begin position="401"/>
        <end position="411"/>
    </location>
</feature>
<dbReference type="STRING" id="8022.A0A060YEC8"/>
<accession>A0A060YEC8</accession>
<feature type="compositionally biased region" description="Acidic residues" evidence="1">
    <location>
        <begin position="18"/>
        <end position="28"/>
    </location>
</feature>
<reference evidence="3" key="2">
    <citation type="submission" date="2014-03" db="EMBL/GenBank/DDBJ databases">
        <authorList>
            <person name="Genoscope - CEA"/>
        </authorList>
    </citation>
    <scope>NUCLEOTIDE SEQUENCE</scope>
</reference>
<evidence type="ECO:0000256" key="1">
    <source>
        <dbReference type="SAM" id="MobiDB-lite"/>
    </source>
</evidence>
<dbReference type="PANTHER" id="PTHR16156:SF10">
    <property type="entry name" value="AFTIPHILIN-RELATED"/>
    <property type="match status" value="1"/>
</dbReference>
<feature type="compositionally biased region" description="Basic and acidic residues" evidence="1">
    <location>
        <begin position="281"/>
        <end position="293"/>
    </location>
</feature>
<dbReference type="Pfam" id="PF15045">
    <property type="entry name" value="Clathrin_bdg"/>
    <property type="match status" value="1"/>
</dbReference>
<reference evidence="3" key="1">
    <citation type="journal article" date="2014" name="Nat. Commun.">
        <title>The rainbow trout genome provides novel insights into evolution after whole-genome duplication in vertebrates.</title>
        <authorList>
            <person name="Berthelot C."/>
            <person name="Brunet F."/>
            <person name="Chalopin D."/>
            <person name="Juanchich A."/>
            <person name="Bernard M."/>
            <person name="Noel B."/>
            <person name="Bento P."/>
            <person name="Da Silva C."/>
            <person name="Labadie K."/>
            <person name="Alberti A."/>
            <person name="Aury J.M."/>
            <person name="Louis A."/>
            <person name="Dehais P."/>
            <person name="Bardou P."/>
            <person name="Montfort J."/>
            <person name="Klopp C."/>
            <person name="Cabau C."/>
            <person name="Gaspin C."/>
            <person name="Thorgaard G.H."/>
            <person name="Boussaha M."/>
            <person name="Quillet E."/>
            <person name="Guyomard R."/>
            <person name="Galiana D."/>
            <person name="Bobe J."/>
            <person name="Volff J.N."/>
            <person name="Genet C."/>
            <person name="Wincker P."/>
            <person name="Jaillon O."/>
            <person name="Roest Crollius H."/>
            <person name="Guiguen Y."/>
        </authorList>
    </citation>
    <scope>NUCLEOTIDE SEQUENCE [LARGE SCALE GENOMIC DNA]</scope>
</reference>
<sequence>MEPDVIRMYSSSPPPMEDGAEEEDDEFGDFGGFSGVPTSASFTEFDTPATFNQTAALAATSPPELLNNGGVVGLSKLSSSPMGRGPVVKRSNSKSNGVVPGGCQYDCPSERTVNVEELKKLADHTRANNHSTSLDISGRSQTDNIDKPVDCKGAVPEVLTNGFATFEIEGSTSLQNSIHSKKKGTTIDKVTNRTSENLDNRNRDERLAEDACQQQRQQVHSNVEQGISSGDIVRDTHIITGSNDIAGSDSLSHPAEARDTGEGLSNGDGGFQRDTANSEQRNVEPDFAHKHSATEVVISEDSAPEEAGVSENRVFPNIDDEDGNGEQTDEKPGSGNETETETETSFGRPLSTDALEEYGDISTTGSVPTPPLQEETATPADHSQLLEDDDDGEDFGDFGDFGDVGSFSGQGFAEFDQPELQLEEQPAPLTQELVDNDFGDFDAPNCHTGGGKAIENEDGGKFTDFPGSDSFADFSSAPVGADPDEDAGWNAFEPEQGQEEGDSWAAFGEEPTTTAPLETGEDEWQESEPVAARPSSSHQISRRDSQSAALCSRLEKLFQEMFPDAPAPQVGVEVVPLKTLLEPPARLQQEEHEMKSGMPDNGDVLWRQLLDIHEAFGLRHQWGGSHSNKTLLCSLGIDIRNILFTGQKKQPVIVPMYAASLGMLEPTKEPVKPISAAEMITSIAQQAPPVAPAEIISTSPPDTAQEALPPVQFDWSSSGLTNPLDASGGSSLLNLDFFGPVEDSGPSSSTSIPGVDPELYELTTAKLEPCGSGSRVADAFARLISIGSIYRSTSTRSIKPRKEENLSEEALKVIAGLPDLSFMQAKVLMFPTTLTPLGCSSDPDHTPD</sequence>
<evidence type="ECO:0000259" key="2">
    <source>
        <dbReference type="Pfam" id="PF15045"/>
    </source>
</evidence>
<feature type="domain" description="Aftiphilin clathrin-binding box" evidence="2">
    <location>
        <begin position="604"/>
        <end position="672"/>
    </location>
</feature>
<gene>
    <name evidence="3" type="ORF">GSONMT00042307001</name>
</gene>
<dbReference type="PaxDb" id="8022-A0A060YEC8"/>
<dbReference type="AlphaFoldDB" id="A0A060YEC8"/>
<feature type="region of interest" description="Disordered" evidence="1">
    <location>
        <begin position="1"/>
        <end position="44"/>
    </location>
</feature>
<evidence type="ECO:0000313" key="4">
    <source>
        <dbReference type="Proteomes" id="UP000193380"/>
    </source>
</evidence>
<evidence type="ECO:0000313" key="3">
    <source>
        <dbReference type="EMBL" id="CDQ90298.1"/>
    </source>
</evidence>
<protein>
    <recommendedName>
        <fullName evidence="2">Aftiphilin clathrin-binding box domain-containing protein</fullName>
    </recommendedName>
</protein>